<dbReference type="PANTHER" id="PTHR38043:SF1">
    <property type="entry name" value="PROTEIN HEMX"/>
    <property type="match status" value="1"/>
</dbReference>
<dbReference type="PANTHER" id="PTHR38043">
    <property type="entry name" value="PROTEIN HEMX"/>
    <property type="match status" value="1"/>
</dbReference>
<accession>A0A0R0CYK4</accession>
<evidence type="ECO:0000313" key="3">
    <source>
        <dbReference type="Proteomes" id="UP000050956"/>
    </source>
</evidence>
<gene>
    <name evidence="2" type="ORF">ABB30_14105</name>
</gene>
<feature type="transmembrane region" description="Helical" evidence="1">
    <location>
        <begin position="15"/>
        <end position="37"/>
    </location>
</feature>
<proteinExistence type="predicted"/>
<reference evidence="2 3" key="1">
    <citation type="submission" date="2015-05" db="EMBL/GenBank/DDBJ databases">
        <title>Genome sequencing and analysis of members of genus Stenotrophomonas.</title>
        <authorList>
            <person name="Patil P.P."/>
            <person name="Midha S."/>
            <person name="Patil P.B."/>
        </authorList>
    </citation>
    <scope>NUCLEOTIDE SEQUENCE [LARGE SCALE GENOMIC DNA]</scope>
    <source>
        <strain evidence="2 3">DSM 24757</strain>
    </source>
</reference>
<dbReference type="Proteomes" id="UP000050956">
    <property type="component" value="Unassembled WGS sequence"/>
</dbReference>
<protein>
    <recommendedName>
        <fullName evidence="4">Uroporphyrin-III methyltransferase</fullName>
    </recommendedName>
</protein>
<dbReference type="InterPro" id="IPR007470">
    <property type="entry name" value="HemX"/>
</dbReference>
<dbReference type="Pfam" id="PF04375">
    <property type="entry name" value="HemX"/>
    <property type="match status" value="1"/>
</dbReference>
<keyword evidence="1" id="KW-0812">Transmembrane</keyword>
<dbReference type="EMBL" id="LDJM01000044">
    <property type="protein sequence ID" value="KRG74357.1"/>
    <property type="molecule type" value="Genomic_DNA"/>
</dbReference>
<evidence type="ECO:0000256" key="1">
    <source>
        <dbReference type="SAM" id="Phobius"/>
    </source>
</evidence>
<keyword evidence="1" id="KW-0472">Membrane</keyword>
<evidence type="ECO:0008006" key="4">
    <source>
        <dbReference type="Google" id="ProtNLM"/>
    </source>
</evidence>
<keyword evidence="1" id="KW-1133">Transmembrane helix</keyword>
<keyword evidence="3" id="KW-1185">Reference proteome</keyword>
<comment type="caution">
    <text evidence="2">The sequence shown here is derived from an EMBL/GenBank/DDBJ whole genome shotgun (WGS) entry which is preliminary data.</text>
</comment>
<name>A0A0R0CYK4_9GAMM</name>
<dbReference type="STRING" id="336566.ABB30_14105"/>
<dbReference type="RefSeq" id="WP_057638946.1">
    <property type="nucleotide sequence ID" value="NZ_LDJM01000044.1"/>
</dbReference>
<organism evidence="2 3">
    <name type="scientific">Stenotrophomonas ginsengisoli</name>
    <dbReference type="NCBI Taxonomy" id="336566"/>
    <lineage>
        <taxon>Bacteria</taxon>
        <taxon>Pseudomonadati</taxon>
        <taxon>Pseudomonadota</taxon>
        <taxon>Gammaproteobacteria</taxon>
        <taxon>Lysobacterales</taxon>
        <taxon>Lysobacteraceae</taxon>
        <taxon>Stenotrophomonas</taxon>
    </lineage>
</organism>
<dbReference type="OrthoDB" id="6028255at2"/>
<evidence type="ECO:0000313" key="2">
    <source>
        <dbReference type="EMBL" id="KRG74357.1"/>
    </source>
</evidence>
<dbReference type="AlphaFoldDB" id="A0A0R0CYK4"/>
<sequence length="325" mass="35812">MSDPSATPPAPRNRWLWPTAAGLVILGLAAAGGGYLLQQRQQAHGLATQLQQQVGALEQSLQALRADQRANARALQDAASGNRLLRDEVLGLSQRNALLEQNVARLSADSRQNLLALRQDEAEVVLGQALQRLEYGHDLDGARRLYAQAGTLLQDLEGPGLLDLRQALLQEERTLQALGEDPRLAQSRALDDVLKTLLTMQHQSAASTPEQLQWWQRLLSPLVEIHPSDASVLLADAQRVHALDALQLEAGLARAALERGDQQGWARALQRINDWVVRLWPASPARQRQQQALEQMRQAPLSLNTAELGSTLRQMRQLRHGSTAQ</sequence>
<dbReference type="PATRIC" id="fig|336566.3.peg.2388"/>